<dbReference type="AlphaFoldDB" id="A0A915I8S6"/>
<dbReference type="WBParaSite" id="nRc.2.0.1.t10163-RA">
    <property type="protein sequence ID" value="nRc.2.0.1.t10163-RA"/>
    <property type="gene ID" value="nRc.2.0.1.g10163"/>
</dbReference>
<accession>A0A915I8S6</accession>
<dbReference type="Proteomes" id="UP000887565">
    <property type="component" value="Unplaced"/>
</dbReference>
<protein>
    <submittedName>
        <fullName evidence="2">Uncharacterized protein</fullName>
    </submittedName>
</protein>
<evidence type="ECO:0000313" key="2">
    <source>
        <dbReference type="WBParaSite" id="nRc.2.0.1.t10163-RA"/>
    </source>
</evidence>
<name>A0A915I8S6_ROMCU</name>
<keyword evidence="1" id="KW-1185">Reference proteome</keyword>
<organism evidence="1 2">
    <name type="scientific">Romanomermis culicivorax</name>
    <name type="common">Nematode worm</name>
    <dbReference type="NCBI Taxonomy" id="13658"/>
    <lineage>
        <taxon>Eukaryota</taxon>
        <taxon>Metazoa</taxon>
        <taxon>Ecdysozoa</taxon>
        <taxon>Nematoda</taxon>
        <taxon>Enoplea</taxon>
        <taxon>Dorylaimia</taxon>
        <taxon>Mermithida</taxon>
        <taxon>Mermithoidea</taxon>
        <taxon>Mermithidae</taxon>
        <taxon>Romanomermis</taxon>
    </lineage>
</organism>
<proteinExistence type="predicted"/>
<evidence type="ECO:0000313" key="1">
    <source>
        <dbReference type="Proteomes" id="UP000887565"/>
    </source>
</evidence>
<reference evidence="2" key="1">
    <citation type="submission" date="2022-11" db="UniProtKB">
        <authorList>
            <consortium name="WormBaseParasite"/>
        </authorList>
    </citation>
    <scope>IDENTIFICATION</scope>
</reference>
<sequence length="120" mass="13776">METVDLKKFLRSKTCQQIEVDRTVRVPAPPLKFITRLTQSSASLNLNEIPSTRATKASTVSQQYVTEKMGRGRRSDRQHRILVKYIPVKNEWIYKSDPDPQSPTFKCDIISLTHFGHKCG</sequence>